<dbReference type="Gene3D" id="3.30.300.30">
    <property type="match status" value="1"/>
</dbReference>
<dbReference type="Pfam" id="PF00501">
    <property type="entry name" value="AMP-binding"/>
    <property type="match status" value="1"/>
</dbReference>
<evidence type="ECO:0000259" key="5">
    <source>
        <dbReference type="Pfam" id="PF00501"/>
    </source>
</evidence>
<dbReference type="Proteomes" id="UP000518300">
    <property type="component" value="Unassembled WGS sequence"/>
</dbReference>
<keyword evidence="3" id="KW-0276">Fatty acid metabolism</keyword>
<proteinExistence type="inferred from homology"/>
<dbReference type="PANTHER" id="PTHR22754:SF32">
    <property type="entry name" value="DISCO-INTERACTING PROTEIN 2"/>
    <property type="match status" value="1"/>
</dbReference>
<dbReference type="InterPro" id="IPR040097">
    <property type="entry name" value="FAAL/FAAC"/>
</dbReference>
<evidence type="ECO:0000256" key="4">
    <source>
        <dbReference type="ARBA" id="ARBA00023098"/>
    </source>
</evidence>
<dbReference type="Pfam" id="PF13193">
    <property type="entry name" value="AMP-binding_C"/>
    <property type="match status" value="1"/>
</dbReference>
<evidence type="ECO:0000259" key="6">
    <source>
        <dbReference type="Pfam" id="PF13193"/>
    </source>
</evidence>
<dbReference type="AlphaFoldDB" id="A0A848LHH9"/>
<dbReference type="GO" id="GO:0071766">
    <property type="term" value="P:Actinobacterium-type cell wall biogenesis"/>
    <property type="evidence" value="ECO:0007669"/>
    <property type="project" value="UniProtKB-ARBA"/>
</dbReference>
<dbReference type="CDD" id="cd05931">
    <property type="entry name" value="FAAL"/>
    <property type="match status" value="1"/>
</dbReference>
<evidence type="ECO:0000256" key="2">
    <source>
        <dbReference type="ARBA" id="ARBA00022598"/>
    </source>
</evidence>
<comment type="caution">
    <text evidence="7">The sequence shown here is derived from an EMBL/GenBank/DDBJ whole genome shotgun (WGS) entry which is preliminary data.</text>
</comment>
<evidence type="ECO:0000313" key="7">
    <source>
        <dbReference type="EMBL" id="NMO17325.1"/>
    </source>
</evidence>
<dbReference type="InterPro" id="IPR042099">
    <property type="entry name" value="ANL_N_sf"/>
</dbReference>
<dbReference type="GO" id="GO:0070566">
    <property type="term" value="F:adenylyltransferase activity"/>
    <property type="evidence" value="ECO:0007669"/>
    <property type="project" value="TreeGrafter"/>
</dbReference>
<feature type="domain" description="AMP-dependent synthetase/ligase" evidence="5">
    <location>
        <begin position="42"/>
        <end position="419"/>
    </location>
</feature>
<dbReference type="EMBL" id="JABBJJ010000095">
    <property type="protein sequence ID" value="NMO17325.1"/>
    <property type="molecule type" value="Genomic_DNA"/>
</dbReference>
<dbReference type="FunFam" id="3.40.50.12780:FF:000013">
    <property type="entry name" value="Long-chain-fatty-acid--AMP ligase FadD32"/>
    <property type="match status" value="1"/>
</dbReference>
<evidence type="ECO:0000256" key="1">
    <source>
        <dbReference type="ARBA" id="ARBA00006432"/>
    </source>
</evidence>
<dbReference type="Gene3D" id="3.40.50.12780">
    <property type="entry name" value="N-terminal domain of ligase-like"/>
    <property type="match status" value="1"/>
</dbReference>
<keyword evidence="8" id="KW-1185">Reference proteome</keyword>
<keyword evidence="2 7" id="KW-0436">Ligase</keyword>
<dbReference type="GO" id="GO:0016874">
    <property type="term" value="F:ligase activity"/>
    <property type="evidence" value="ECO:0007669"/>
    <property type="project" value="UniProtKB-KW"/>
</dbReference>
<comment type="similarity">
    <text evidence="1">Belongs to the ATP-dependent AMP-binding enzyme family.</text>
</comment>
<accession>A0A848LHH9</accession>
<dbReference type="GO" id="GO:0005886">
    <property type="term" value="C:plasma membrane"/>
    <property type="evidence" value="ECO:0007669"/>
    <property type="project" value="TreeGrafter"/>
</dbReference>
<sequence length="567" mass="61533">MTTPRAENFSVPLQRGDTLVEMLRQSALAHPEAGIRLLSGGEEVEWLPLEQLYLDAGRLATGLLNEAGVRPGDRVALLLPTSGESIRGLFGVLAAGAVPVPLPPPMPFSNPERYLERTRGAMARSDIRLLLGPSSHEGFLEMLRGDMGDGVRTRTLEPLMESTPTWQSVSTDAPALIQYTSGSTTAPKGAVLTHRNLLSNVEAIRRGLRMTSKDVGCVWLPLFHDMGLIGCLLASVYVGIHLVMTSPENFVLDPEGWLELFGRYKGTIAPAPNAGYLHCVKKVGAEAVKRLDLSSWRLALMGAEAVDPVTVRRFCEHFAPAGFRPESVMPVYGLAEASLAVTFSELDTPLRTLSVARTELGQGVVEPMQPGHPDAREVVSVGTPVHDTQVRVLDARGEDAEAGRVGEIHVRGGSVMQGYDRNPDASGAAFRDGWLATGDLGFLHEGRLYVVGRQKEVIIFNGNNYYATDVEAVARQVPGVREALAVGVQLEGTEGLVVLVETRERDEAPRKKLVATVRETVSSTLGISPKDVVLVERGRIPRTSSGKLERHKARTLYEEWLAEQGTR</sequence>
<evidence type="ECO:0000256" key="3">
    <source>
        <dbReference type="ARBA" id="ARBA00022832"/>
    </source>
</evidence>
<organism evidence="7 8">
    <name type="scientific">Pyxidicoccus fallax</name>
    <dbReference type="NCBI Taxonomy" id="394095"/>
    <lineage>
        <taxon>Bacteria</taxon>
        <taxon>Pseudomonadati</taxon>
        <taxon>Myxococcota</taxon>
        <taxon>Myxococcia</taxon>
        <taxon>Myxococcales</taxon>
        <taxon>Cystobacterineae</taxon>
        <taxon>Myxococcaceae</taxon>
        <taxon>Pyxidicoccus</taxon>
    </lineage>
</organism>
<dbReference type="InterPro" id="IPR000873">
    <property type="entry name" value="AMP-dep_synth/lig_dom"/>
</dbReference>
<dbReference type="InterPro" id="IPR025110">
    <property type="entry name" value="AMP-bd_C"/>
</dbReference>
<evidence type="ECO:0000313" key="8">
    <source>
        <dbReference type="Proteomes" id="UP000518300"/>
    </source>
</evidence>
<keyword evidence="4" id="KW-0443">Lipid metabolism</keyword>
<feature type="domain" description="AMP-binding enzyme C-terminal" evidence="6">
    <location>
        <begin position="470"/>
        <end position="547"/>
    </location>
</feature>
<dbReference type="SUPFAM" id="SSF56801">
    <property type="entry name" value="Acetyl-CoA synthetase-like"/>
    <property type="match status" value="1"/>
</dbReference>
<dbReference type="InterPro" id="IPR045851">
    <property type="entry name" value="AMP-bd_C_sf"/>
</dbReference>
<protein>
    <submittedName>
        <fullName evidence="7">Fatty acyl-AMP ligase</fullName>
    </submittedName>
</protein>
<gene>
    <name evidence="7" type="ORF">HG543_21040</name>
</gene>
<name>A0A848LHH9_9BACT</name>
<dbReference type="GO" id="GO:0006633">
    <property type="term" value="P:fatty acid biosynthetic process"/>
    <property type="evidence" value="ECO:0007669"/>
    <property type="project" value="TreeGrafter"/>
</dbReference>
<reference evidence="7 8" key="1">
    <citation type="submission" date="2020-04" db="EMBL/GenBank/DDBJ databases">
        <title>Draft genome of Pyxidicoccus fallax type strain.</title>
        <authorList>
            <person name="Whitworth D.E."/>
        </authorList>
    </citation>
    <scope>NUCLEOTIDE SEQUENCE [LARGE SCALE GENOMIC DNA]</scope>
    <source>
        <strain evidence="7 8">DSM 14698</strain>
    </source>
</reference>
<dbReference type="PANTHER" id="PTHR22754">
    <property type="entry name" value="DISCO-INTERACTING PROTEIN 2 DIP2 -RELATED"/>
    <property type="match status" value="1"/>
</dbReference>
<dbReference type="RefSeq" id="WP_169346607.1">
    <property type="nucleotide sequence ID" value="NZ_JABBJJ010000095.1"/>
</dbReference>